<gene>
    <name evidence="3" type="ORF">GCM10011323_14440</name>
</gene>
<accession>A0ABQ1W4K0</accession>
<protein>
    <submittedName>
        <fullName evidence="3">Uncharacterized protein</fullName>
    </submittedName>
</protein>
<organism evidence="3 4">
    <name type="scientific">Pontibacter amylolyticus</name>
    <dbReference type="NCBI Taxonomy" id="1424080"/>
    <lineage>
        <taxon>Bacteria</taxon>
        <taxon>Pseudomonadati</taxon>
        <taxon>Bacteroidota</taxon>
        <taxon>Cytophagia</taxon>
        <taxon>Cytophagales</taxon>
        <taxon>Hymenobacteraceae</taxon>
        <taxon>Pontibacter</taxon>
    </lineage>
</organism>
<dbReference type="RefSeq" id="WP_188500847.1">
    <property type="nucleotide sequence ID" value="NZ_BMFP01000002.1"/>
</dbReference>
<name>A0ABQ1W4K0_9BACT</name>
<evidence type="ECO:0000256" key="1">
    <source>
        <dbReference type="SAM" id="MobiDB-lite"/>
    </source>
</evidence>
<reference evidence="4" key="1">
    <citation type="journal article" date="2019" name="Int. J. Syst. Evol. Microbiol.">
        <title>The Global Catalogue of Microorganisms (GCM) 10K type strain sequencing project: providing services to taxonomists for standard genome sequencing and annotation.</title>
        <authorList>
            <consortium name="The Broad Institute Genomics Platform"/>
            <consortium name="The Broad Institute Genome Sequencing Center for Infectious Disease"/>
            <person name="Wu L."/>
            <person name="Ma J."/>
        </authorList>
    </citation>
    <scope>NUCLEOTIDE SEQUENCE [LARGE SCALE GENOMIC DNA]</scope>
    <source>
        <strain evidence="4">CGMCC 1.12749</strain>
    </source>
</reference>
<feature type="region of interest" description="Disordered" evidence="1">
    <location>
        <begin position="49"/>
        <end position="73"/>
    </location>
</feature>
<dbReference type="EMBL" id="BMFP01000002">
    <property type="protein sequence ID" value="GGG11030.1"/>
    <property type="molecule type" value="Genomic_DNA"/>
</dbReference>
<keyword evidence="2" id="KW-0732">Signal</keyword>
<evidence type="ECO:0000256" key="2">
    <source>
        <dbReference type="SAM" id="SignalP"/>
    </source>
</evidence>
<proteinExistence type="predicted"/>
<feature type="signal peptide" evidence="2">
    <location>
        <begin position="1"/>
        <end position="28"/>
    </location>
</feature>
<comment type="caution">
    <text evidence="3">The sequence shown here is derived from an EMBL/GenBank/DDBJ whole genome shotgun (WGS) entry which is preliminary data.</text>
</comment>
<dbReference type="Proteomes" id="UP000634043">
    <property type="component" value="Unassembled WGS sequence"/>
</dbReference>
<feature type="chain" id="PRO_5046967185" evidence="2">
    <location>
        <begin position="29"/>
        <end position="124"/>
    </location>
</feature>
<keyword evidence="4" id="KW-1185">Reference proteome</keyword>
<feature type="compositionally biased region" description="Low complexity" evidence="1">
    <location>
        <begin position="49"/>
        <end position="59"/>
    </location>
</feature>
<evidence type="ECO:0000313" key="3">
    <source>
        <dbReference type="EMBL" id="GGG11030.1"/>
    </source>
</evidence>
<evidence type="ECO:0000313" key="4">
    <source>
        <dbReference type="Proteomes" id="UP000634043"/>
    </source>
</evidence>
<sequence>MLKKWKSLSVTAGLATILLLGVTTTPNAADLNNGEATAQATTVEATAVVAPDTNTAATTDDAKPSTPKKQKSVLDADVLESPLSFFKDLSSGSEEEESSDMTVKSSTIVLALKALAATLLSTIM</sequence>